<name>A0A183TFZ4_SCHSO</name>
<dbReference type="Proteomes" id="UP000275846">
    <property type="component" value="Unassembled WGS sequence"/>
</dbReference>
<dbReference type="WBParaSite" id="SSLN_0001596901-mRNA-1">
    <property type="protein sequence ID" value="SSLN_0001596901-mRNA-1"/>
    <property type="gene ID" value="SSLN_0001596901"/>
</dbReference>
<accession>A0A183TFZ4</accession>
<evidence type="ECO:0000313" key="2">
    <source>
        <dbReference type="Proteomes" id="UP000275846"/>
    </source>
</evidence>
<keyword evidence="2" id="KW-1185">Reference proteome</keyword>
<protein>
    <submittedName>
        <fullName evidence="1 3">Uncharacterized protein</fullName>
    </submittedName>
</protein>
<organism evidence="3">
    <name type="scientific">Schistocephalus solidus</name>
    <name type="common">Tapeworm</name>
    <dbReference type="NCBI Taxonomy" id="70667"/>
    <lineage>
        <taxon>Eukaryota</taxon>
        <taxon>Metazoa</taxon>
        <taxon>Spiralia</taxon>
        <taxon>Lophotrochozoa</taxon>
        <taxon>Platyhelminthes</taxon>
        <taxon>Cestoda</taxon>
        <taxon>Eucestoda</taxon>
        <taxon>Diphyllobothriidea</taxon>
        <taxon>Diphyllobothriidae</taxon>
        <taxon>Schistocephalus</taxon>
    </lineage>
</organism>
<reference evidence="3" key="1">
    <citation type="submission" date="2016-06" db="UniProtKB">
        <authorList>
            <consortium name="WormBaseParasite"/>
        </authorList>
    </citation>
    <scope>IDENTIFICATION</scope>
</reference>
<dbReference type="EMBL" id="UYSU01039896">
    <property type="protein sequence ID" value="VDM01778.1"/>
    <property type="molecule type" value="Genomic_DNA"/>
</dbReference>
<gene>
    <name evidence="1" type="ORF">SSLN_LOCUS15392</name>
</gene>
<evidence type="ECO:0000313" key="3">
    <source>
        <dbReference type="WBParaSite" id="SSLN_0001596901-mRNA-1"/>
    </source>
</evidence>
<dbReference type="AlphaFoldDB" id="A0A183TFZ4"/>
<evidence type="ECO:0000313" key="1">
    <source>
        <dbReference type="EMBL" id="VDM01778.1"/>
    </source>
</evidence>
<dbReference type="OrthoDB" id="6263525at2759"/>
<reference evidence="1 2" key="2">
    <citation type="submission" date="2018-11" db="EMBL/GenBank/DDBJ databases">
        <authorList>
            <consortium name="Pathogen Informatics"/>
        </authorList>
    </citation>
    <scope>NUCLEOTIDE SEQUENCE [LARGE SCALE GENOMIC DNA]</scope>
    <source>
        <strain evidence="1 2">NST_G2</strain>
    </source>
</reference>
<proteinExistence type="predicted"/>
<sequence>MTPQIFRPSQFEDITKFEGKIAVSDNPVEKLTRFADFVRWEARCIDYVRGFDAKAQSGAILALLDDEFYDLAHSANLSAASTPSVVLDGLREILRSSEHPWVLQSDFKRRFQQLGESINNFQQALRLLGRRIFSTVDATALNTRVLEHFIAGVLTPNLKGPSSRSAVGLGQGPHPGS</sequence>